<proteinExistence type="predicted"/>
<reference evidence="4 5" key="1">
    <citation type="submission" date="2017-12" db="EMBL/GenBank/DDBJ databases">
        <title>The draft genome sequence of Brumimicrobium saltpan LHR20.</title>
        <authorList>
            <person name="Do Z.-J."/>
            <person name="Luo H.-R."/>
        </authorList>
    </citation>
    <scope>NUCLEOTIDE SEQUENCE [LARGE SCALE GENOMIC DNA]</scope>
    <source>
        <strain evidence="4 5">LHR20</strain>
    </source>
</reference>
<keyword evidence="1 2" id="KW-0732">Signal</keyword>
<comment type="caution">
    <text evidence="4">The sequence shown here is derived from an EMBL/GenBank/DDBJ whole genome shotgun (WGS) entry which is preliminary data.</text>
</comment>
<evidence type="ECO:0000313" key="4">
    <source>
        <dbReference type="EMBL" id="PKR81306.1"/>
    </source>
</evidence>
<dbReference type="Proteomes" id="UP000236654">
    <property type="component" value="Unassembled WGS sequence"/>
</dbReference>
<name>A0A2I0R404_9FLAO</name>
<dbReference type="InterPro" id="IPR026444">
    <property type="entry name" value="Secre_tail"/>
</dbReference>
<dbReference type="AlphaFoldDB" id="A0A2I0R404"/>
<dbReference type="EMBL" id="PJNI01000003">
    <property type="protein sequence ID" value="PKR81306.1"/>
    <property type="molecule type" value="Genomic_DNA"/>
</dbReference>
<dbReference type="RefSeq" id="WP_101333786.1">
    <property type="nucleotide sequence ID" value="NZ_PJNI01000003.1"/>
</dbReference>
<sequence>MNKILLILSCFVSFSLAAQSYPPAANESGTDAIHVDSSILIAWATGVEATRGYLNMGDPTFEINGSNLASAGSSENAIGEADNSIVSLGDGGSAILTFDQPIKNGPGADFAVFENSFSHTFLELALVEVSSDGEHFVRFPAHSETQTSTQVGGFGTLDPAYLHNLAGKYKGNYGTPFDLEDLKDSSELDIDAITHVKIIDVIGAIDENGSLDAFGNKINDPYPTPFESCGFDLSGIGVIHQNNNADISKEELGFKIYPNPSDGKVSIDLGGFGTSTLIITNSTGKIIKQTHINQSVNNIDITLNKGVYFLRLINKTKSEHQRLIVR</sequence>
<evidence type="ECO:0000313" key="5">
    <source>
        <dbReference type="Proteomes" id="UP000236654"/>
    </source>
</evidence>
<keyword evidence="5" id="KW-1185">Reference proteome</keyword>
<protein>
    <submittedName>
        <fullName evidence="4">Secretion protein</fullName>
    </submittedName>
</protein>
<gene>
    <name evidence="4" type="ORF">CW751_04405</name>
</gene>
<evidence type="ECO:0000259" key="3">
    <source>
        <dbReference type="Pfam" id="PF18962"/>
    </source>
</evidence>
<dbReference type="OrthoDB" id="9792152at2"/>
<evidence type="ECO:0000256" key="2">
    <source>
        <dbReference type="SAM" id="SignalP"/>
    </source>
</evidence>
<evidence type="ECO:0000256" key="1">
    <source>
        <dbReference type="ARBA" id="ARBA00022729"/>
    </source>
</evidence>
<feature type="domain" description="Secretion system C-terminal sorting" evidence="3">
    <location>
        <begin position="256"/>
        <end position="325"/>
    </location>
</feature>
<dbReference type="Pfam" id="PF18962">
    <property type="entry name" value="Por_Secre_tail"/>
    <property type="match status" value="1"/>
</dbReference>
<feature type="chain" id="PRO_5014176485" evidence="2">
    <location>
        <begin position="21"/>
        <end position="326"/>
    </location>
</feature>
<accession>A0A2I0R404</accession>
<dbReference type="NCBIfam" id="TIGR04183">
    <property type="entry name" value="Por_Secre_tail"/>
    <property type="match status" value="1"/>
</dbReference>
<feature type="signal peptide" evidence="2">
    <location>
        <begin position="1"/>
        <end position="20"/>
    </location>
</feature>
<organism evidence="4 5">
    <name type="scientific">Brumimicrobium salinarum</name>
    <dbReference type="NCBI Taxonomy" id="2058658"/>
    <lineage>
        <taxon>Bacteria</taxon>
        <taxon>Pseudomonadati</taxon>
        <taxon>Bacteroidota</taxon>
        <taxon>Flavobacteriia</taxon>
        <taxon>Flavobacteriales</taxon>
        <taxon>Crocinitomicaceae</taxon>
        <taxon>Brumimicrobium</taxon>
    </lineage>
</organism>